<evidence type="ECO:0000256" key="1">
    <source>
        <dbReference type="SAM" id="MobiDB-lite"/>
    </source>
</evidence>
<dbReference type="eggNOG" id="ENOG502SE37">
    <property type="taxonomic scope" value="Eukaryota"/>
</dbReference>
<evidence type="ECO:0000313" key="3">
    <source>
        <dbReference type="Proteomes" id="UP000028924"/>
    </source>
</evidence>
<reference evidence="2 3" key="1">
    <citation type="journal article" date="2014" name="BMC Genomics">
        <title>Oil accumulation mechanisms of the oleaginous microalga Chlorella protothecoides revealed through its genome, transcriptomes, and proteomes.</title>
        <authorList>
            <person name="Gao C."/>
            <person name="Wang Y."/>
            <person name="Shen Y."/>
            <person name="Yan D."/>
            <person name="He X."/>
            <person name="Dai J."/>
            <person name="Wu Q."/>
        </authorList>
    </citation>
    <scope>NUCLEOTIDE SEQUENCE [LARGE SCALE GENOMIC DNA]</scope>
    <source>
        <strain evidence="2 3">0710</strain>
    </source>
</reference>
<feature type="non-terminal residue" evidence="2">
    <location>
        <position position="1"/>
    </location>
</feature>
<feature type="compositionally biased region" description="Low complexity" evidence="1">
    <location>
        <begin position="68"/>
        <end position="85"/>
    </location>
</feature>
<sequence length="124" mass="13370">RPPTGLAAASTEHRAWSWVTIPALLMEMDCCSMASWMDTRSASFILSNSSIRHTPWRVCWSGGPPSPSFSTTTTTPNPDTLNPKPRPTRSARTRAPPSSVHSPVMASLCTEAVRPTAEAPLPVV</sequence>
<dbReference type="Proteomes" id="UP000028924">
    <property type="component" value="Unassembled WGS sequence"/>
</dbReference>
<protein>
    <submittedName>
        <fullName evidence="2">Uncharacterized protein</fullName>
    </submittedName>
</protein>
<accession>A0A087S9X3</accession>
<feature type="region of interest" description="Disordered" evidence="1">
    <location>
        <begin position="62"/>
        <end position="106"/>
    </location>
</feature>
<proteinExistence type="predicted"/>
<evidence type="ECO:0000313" key="2">
    <source>
        <dbReference type="EMBL" id="KFM22527.1"/>
    </source>
</evidence>
<dbReference type="GeneID" id="23611477"/>
<organism evidence="2 3">
    <name type="scientific">Auxenochlorella protothecoides</name>
    <name type="common">Green microalga</name>
    <name type="synonym">Chlorella protothecoides</name>
    <dbReference type="NCBI Taxonomy" id="3075"/>
    <lineage>
        <taxon>Eukaryota</taxon>
        <taxon>Viridiplantae</taxon>
        <taxon>Chlorophyta</taxon>
        <taxon>core chlorophytes</taxon>
        <taxon>Trebouxiophyceae</taxon>
        <taxon>Chlorellales</taxon>
        <taxon>Chlorellaceae</taxon>
        <taxon>Auxenochlorella</taxon>
    </lineage>
</organism>
<dbReference type="AlphaFoldDB" id="A0A087S9X3"/>
<dbReference type="RefSeq" id="XP_011401549.1">
    <property type="nucleotide sequence ID" value="XM_011403247.1"/>
</dbReference>
<gene>
    <name evidence="2" type="ORF">F751_0086</name>
</gene>
<keyword evidence="3" id="KW-1185">Reference proteome</keyword>
<dbReference type="OrthoDB" id="6819366at2759"/>
<dbReference type="KEGG" id="apro:F751_0086"/>
<dbReference type="EMBL" id="APJO01001185">
    <property type="protein sequence ID" value="KFM22527.1"/>
    <property type="molecule type" value="Genomic_DNA"/>
</dbReference>
<name>A0A087S9X3_AUXPR</name>
<comment type="caution">
    <text evidence="2">The sequence shown here is derived from an EMBL/GenBank/DDBJ whole genome shotgun (WGS) entry which is preliminary data.</text>
</comment>